<dbReference type="RefSeq" id="WP_283229455.1">
    <property type="nucleotide sequence ID" value="NZ_JASGBQ010000001.1"/>
</dbReference>
<evidence type="ECO:0000313" key="3">
    <source>
        <dbReference type="Proteomes" id="UP001300383"/>
    </source>
</evidence>
<dbReference type="InterPro" id="IPR000787">
    <property type="entry name" value="Peptidase_M29"/>
</dbReference>
<dbReference type="GO" id="GO:0006508">
    <property type="term" value="P:proteolysis"/>
    <property type="evidence" value="ECO:0007669"/>
    <property type="project" value="InterPro"/>
</dbReference>
<keyword evidence="2" id="KW-0031">Aminopeptidase</keyword>
<dbReference type="PANTHER" id="PTHR34448:SF1">
    <property type="entry name" value="BLL6088 PROTEIN"/>
    <property type="match status" value="1"/>
</dbReference>
<accession>A0AAP4EZX6</accession>
<dbReference type="GO" id="GO:0004177">
    <property type="term" value="F:aminopeptidase activity"/>
    <property type="evidence" value="ECO:0007669"/>
    <property type="project" value="UniProtKB-KW"/>
</dbReference>
<protein>
    <submittedName>
        <fullName evidence="2">Aminopeptidase</fullName>
        <ecNumber evidence="2">3.4.11.-</ecNumber>
    </submittedName>
</protein>
<dbReference type="EC" id="3.4.11.-" evidence="2"/>
<dbReference type="AlphaFoldDB" id="A0AAP4EZX6"/>
<evidence type="ECO:0000256" key="1">
    <source>
        <dbReference type="ARBA" id="ARBA00022723"/>
    </source>
</evidence>
<dbReference type="EMBL" id="JASGBQ010000001">
    <property type="protein sequence ID" value="MDI9240943.1"/>
    <property type="molecule type" value="Genomic_DNA"/>
</dbReference>
<dbReference type="PANTHER" id="PTHR34448">
    <property type="entry name" value="AMINOPEPTIDASE"/>
    <property type="match status" value="1"/>
</dbReference>
<keyword evidence="1" id="KW-0479">Metal-binding</keyword>
<proteinExistence type="predicted"/>
<dbReference type="GO" id="GO:0046872">
    <property type="term" value="F:metal ion binding"/>
    <property type="evidence" value="ECO:0007669"/>
    <property type="project" value="UniProtKB-KW"/>
</dbReference>
<name>A0AAP4EZX6_9FIRM</name>
<dbReference type="InterPro" id="IPR052170">
    <property type="entry name" value="M29_Exopeptidase"/>
</dbReference>
<dbReference type="Proteomes" id="UP001300383">
    <property type="component" value="Unassembled WGS sequence"/>
</dbReference>
<keyword evidence="2" id="KW-0378">Hydrolase</keyword>
<keyword evidence="2" id="KW-0645">Protease</keyword>
<keyword evidence="3" id="KW-1185">Reference proteome</keyword>
<gene>
    <name evidence="2" type="ORF">QJ036_00435</name>
</gene>
<evidence type="ECO:0000313" key="2">
    <source>
        <dbReference type="EMBL" id="MDI9240943.1"/>
    </source>
</evidence>
<dbReference type="SUPFAM" id="SSF144052">
    <property type="entry name" value="Thermophilic metalloprotease-like"/>
    <property type="match status" value="1"/>
</dbReference>
<sequence length="693" mass="79644">MEYSVLEERYQLSIGRIEGIKEECAAGRTQAAEYFEKQAEFVLYLDEVRRQLAEEKEKGEIPSLEVLQERNRRLYEDISGESYEKSFANPSVTVRAFGEEAGRILSFLAAELRGGIAYVYETRMEEWVPCLEVFIEIYNLFEAKEINEFTEETFMCEVKEALYYYVSDYCDVTVPRRVREQVDPSLDFAVRIITESDLSDLRYLYLFGEYITDSERRIAEFLNGLPEDTVEQMASVYTEGYRRGFALAGIDLSKKKTVEIRYNIGFERIVRAAIRQFAAMGLSPVLFRAAVGAANKRQHLKIGYYGAYANKQYEYDHRFDNALFLDKAFKERKLSVLRVAYEELKDLAAVYAGPAVMETFGELPFSYEDKPEAWTLSEKQKRLSVELSAQSAQIVNQYIRGEERSFTIISWPIPEIGSRFPEIFQETIRLNTLDYEKYKAIQETLIRALDEGCYGEIKGRNGNRTSLRVAFHELSDRTAETNFENCLADVNIPLGEVFTSPKLAGTEGILHVSQIYINEVEYKDLEICFENGMTVSWSCKNYEDEEANRRLIEENLLYNHKALPMGEFAIGTNTAAYAMAKRYGILNRLKILIIEKMGPHFAIGDTCYSHSEDVKVYNPDGKEIVARDNECSIRRKEKPEEAYFNCHTDITIPYDELAEIAVVGKDGRRAVLIKDGRFVLPGTEALNEAMEDI</sequence>
<comment type="caution">
    <text evidence="2">The sequence shown here is derived from an EMBL/GenBank/DDBJ whole genome shotgun (WGS) entry which is preliminary data.</text>
</comment>
<organism evidence="2 3">
    <name type="scientific">Fusibacillus kribbianus</name>
    <dbReference type="NCBI Taxonomy" id="3044208"/>
    <lineage>
        <taxon>Bacteria</taxon>
        <taxon>Bacillati</taxon>
        <taxon>Bacillota</taxon>
        <taxon>Clostridia</taxon>
        <taxon>Lachnospirales</taxon>
        <taxon>Lachnospiraceae</taxon>
        <taxon>Fusibacillus</taxon>
    </lineage>
</organism>
<dbReference type="Pfam" id="PF02073">
    <property type="entry name" value="Peptidase_M29"/>
    <property type="match status" value="1"/>
</dbReference>
<reference evidence="2 3" key="1">
    <citation type="submission" date="2023-05" db="EMBL/GenBank/DDBJ databases">
        <title>[ruminococcus] sp. nov., isolated from a pig farm feces dump.</title>
        <authorList>
            <person name="Chang Y.-H."/>
        </authorList>
    </citation>
    <scope>NUCLEOTIDE SEQUENCE [LARGE SCALE GENOMIC DNA]</scope>
    <source>
        <strain evidence="2 3">YH-rum2234</strain>
    </source>
</reference>